<comment type="caution">
    <text evidence="2">The sequence shown here is derived from an EMBL/GenBank/DDBJ whole genome shotgun (WGS) entry which is preliminary data.</text>
</comment>
<name>A0A645FHG7_9ZZZZ</name>
<evidence type="ECO:0000313" key="2">
    <source>
        <dbReference type="EMBL" id="MPN11703.1"/>
    </source>
</evidence>
<gene>
    <name evidence="2" type="ORF">SDC9_159010</name>
</gene>
<reference evidence="2" key="1">
    <citation type="submission" date="2019-08" db="EMBL/GenBank/DDBJ databases">
        <authorList>
            <person name="Kucharzyk K."/>
            <person name="Murdoch R.W."/>
            <person name="Higgins S."/>
            <person name="Loffler F."/>
        </authorList>
    </citation>
    <scope>NUCLEOTIDE SEQUENCE</scope>
</reference>
<protein>
    <recommendedName>
        <fullName evidence="1">Glucosamine inositolphosphorylceramide transferase 1 N-terminal domain-containing protein</fullName>
    </recommendedName>
</protein>
<accession>A0A645FHG7</accession>
<evidence type="ECO:0000259" key="1">
    <source>
        <dbReference type="Pfam" id="PF24793"/>
    </source>
</evidence>
<dbReference type="EMBL" id="VSSQ01057943">
    <property type="protein sequence ID" value="MPN11703.1"/>
    <property type="molecule type" value="Genomic_DNA"/>
</dbReference>
<sequence length="196" mass="22812">MIPESYVSGKVSIYKAAAFPEKWEEIKVIANCPCVDTTIQEINNKKYIFTTICENEKTVISSFNDEMFDPNKAQVINNKYNQARSAGKFFTHDEMLIRPAQDCTGEYGKAINLYIPAISNGIYSEKLLKKITADQINTNERIKAAGIHTYNLSEHYEVIDIKRYSFNLVWFIIRPFDYLKRRINRLFNDRNKENNS</sequence>
<dbReference type="InterPro" id="IPR056442">
    <property type="entry name" value="GINT1_N"/>
</dbReference>
<organism evidence="2">
    <name type="scientific">bioreactor metagenome</name>
    <dbReference type="NCBI Taxonomy" id="1076179"/>
    <lineage>
        <taxon>unclassified sequences</taxon>
        <taxon>metagenomes</taxon>
        <taxon>ecological metagenomes</taxon>
    </lineage>
</organism>
<proteinExistence type="predicted"/>
<dbReference type="Pfam" id="PF24793">
    <property type="entry name" value="GINT1_N"/>
    <property type="match status" value="1"/>
</dbReference>
<feature type="domain" description="Glucosamine inositolphosphorylceramide transferase 1 N-terminal" evidence="1">
    <location>
        <begin position="1"/>
        <end position="123"/>
    </location>
</feature>
<dbReference type="AlphaFoldDB" id="A0A645FHG7"/>